<sequence>MRQQQGQLQRRLREETEQKRRLEAEMSKRQHRVKELELKHEQQQKVLRIKTEEIAAFQRKRRSGSSGSVLSLEQQQKIEEQKKWLDQEMEKALQQRRALEELGAELRKREAILAKKEALVQERTGLESKRLRSSQALTEDIVRVSSRLEHLEKELSEKSGQLRQGSAQSQQQIRGEIDALRQEKDLLLKQRLEIDGKLRQGSLLSPEEERTLFQLDEAIEALDAAIEYKNEAITCRQRVLRASASLLSQCEMNLMAKLSYLSSSETRALLCKYFDKVVTLREEQHQQQIAFSELEMQLEEQQRLVYWLEVALERQRLEMDRQLTMQQKEHEQNMQLLLQQNRDHLGEGLADSKRQYETRIQALEKELGRHVCLNQELKQKLSGVDAAGQSRVTGGEKRTLCLENRPPPGNEGEPHPASEGLWQPPVAESALRAREDVRDLVRAPLPLTWKRSSLCGEEQGSPEERRPWEAAEPLLGRALPVGEGTLPWNLGPLVRPRRELRRASPGMIDVRRNPL</sequence>
<gene>
    <name evidence="3" type="ORF">HJG63_007272</name>
</gene>
<organism evidence="3 4">
    <name type="scientific">Rousettus aegyptiacus</name>
    <name type="common">Egyptian fruit bat</name>
    <name type="synonym">Pteropus aegyptiacus</name>
    <dbReference type="NCBI Taxonomy" id="9407"/>
    <lineage>
        <taxon>Eukaryota</taxon>
        <taxon>Metazoa</taxon>
        <taxon>Chordata</taxon>
        <taxon>Craniata</taxon>
        <taxon>Vertebrata</taxon>
        <taxon>Euteleostomi</taxon>
        <taxon>Mammalia</taxon>
        <taxon>Eutheria</taxon>
        <taxon>Laurasiatheria</taxon>
        <taxon>Chiroptera</taxon>
        <taxon>Yinpterochiroptera</taxon>
        <taxon>Pteropodoidea</taxon>
        <taxon>Pteropodidae</taxon>
        <taxon>Rousettinae</taxon>
        <taxon>Rousettus</taxon>
    </lineage>
</organism>
<dbReference type="GO" id="GO:0007052">
    <property type="term" value="P:mitotic spindle organization"/>
    <property type="evidence" value="ECO:0007669"/>
    <property type="project" value="TreeGrafter"/>
</dbReference>
<feature type="region of interest" description="Disordered" evidence="2">
    <location>
        <begin position="1"/>
        <end position="29"/>
    </location>
</feature>
<feature type="region of interest" description="Disordered" evidence="2">
    <location>
        <begin position="386"/>
        <end position="422"/>
    </location>
</feature>
<dbReference type="EMBL" id="JACASE010000014">
    <property type="protein sequence ID" value="KAF6410222.1"/>
    <property type="molecule type" value="Genomic_DNA"/>
</dbReference>
<dbReference type="GO" id="GO:0051231">
    <property type="term" value="P:spindle elongation"/>
    <property type="evidence" value="ECO:0007669"/>
    <property type="project" value="TreeGrafter"/>
</dbReference>
<dbReference type="PANTHER" id="PTHR47969">
    <property type="entry name" value="CHROMOSOME-ASSOCIATED KINESIN KIF4A-RELATED"/>
    <property type="match status" value="1"/>
</dbReference>
<protein>
    <submittedName>
        <fullName evidence="3">Kinesin family member 7</fullName>
    </submittedName>
</protein>
<feature type="compositionally biased region" description="Basic and acidic residues" evidence="2">
    <location>
        <begin position="11"/>
        <end position="29"/>
    </location>
</feature>
<dbReference type="Proteomes" id="UP000593571">
    <property type="component" value="Unassembled WGS sequence"/>
</dbReference>
<keyword evidence="1" id="KW-0175">Coiled coil</keyword>
<evidence type="ECO:0000313" key="4">
    <source>
        <dbReference type="Proteomes" id="UP000593571"/>
    </source>
</evidence>
<evidence type="ECO:0000256" key="2">
    <source>
        <dbReference type="SAM" id="MobiDB-lite"/>
    </source>
</evidence>
<accession>A0A7J8CHG5</accession>
<feature type="coiled-coil region" evidence="1">
    <location>
        <begin position="134"/>
        <end position="190"/>
    </location>
</feature>
<keyword evidence="4" id="KW-1185">Reference proteome</keyword>
<dbReference type="GO" id="GO:0003777">
    <property type="term" value="F:microtubule motor activity"/>
    <property type="evidence" value="ECO:0007669"/>
    <property type="project" value="InterPro"/>
</dbReference>
<feature type="coiled-coil region" evidence="1">
    <location>
        <begin position="346"/>
        <end position="380"/>
    </location>
</feature>
<dbReference type="GO" id="GO:0005875">
    <property type="term" value="C:microtubule associated complex"/>
    <property type="evidence" value="ECO:0007669"/>
    <property type="project" value="TreeGrafter"/>
</dbReference>
<dbReference type="AlphaFoldDB" id="A0A7J8CHG5"/>
<dbReference type="PANTHER" id="PTHR47969:SF8">
    <property type="entry name" value="KINESIN FAMILY MEMBER 7"/>
    <property type="match status" value="1"/>
</dbReference>
<evidence type="ECO:0000256" key="1">
    <source>
        <dbReference type="SAM" id="Coils"/>
    </source>
</evidence>
<comment type="caution">
    <text evidence="3">The sequence shown here is derived from an EMBL/GenBank/DDBJ whole genome shotgun (WGS) entry which is preliminary data.</text>
</comment>
<dbReference type="GO" id="GO:0007018">
    <property type="term" value="P:microtubule-based movement"/>
    <property type="evidence" value="ECO:0007669"/>
    <property type="project" value="InterPro"/>
</dbReference>
<proteinExistence type="predicted"/>
<name>A0A7J8CHG5_ROUAE</name>
<reference evidence="3 4" key="1">
    <citation type="journal article" date="2020" name="Nature">
        <title>Six reference-quality genomes reveal evolution of bat adaptations.</title>
        <authorList>
            <person name="Jebb D."/>
            <person name="Huang Z."/>
            <person name="Pippel M."/>
            <person name="Hughes G.M."/>
            <person name="Lavrichenko K."/>
            <person name="Devanna P."/>
            <person name="Winkler S."/>
            <person name="Jermiin L.S."/>
            <person name="Skirmuntt E.C."/>
            <person name="Katzourakis A."/>
            <person name="Burkitt-Gray L."/>
            <person name="Ray D.A."/>
            <person name="Sullivan K.A.M."/>
            <person name="Roscito J.G."/>
            <person name="Kirilenko B.M."/>
            <person name="Davalos L.M."/>
            <person name="Corthals A.P."/>
            <person name="Power M.L."/>
            <person name="Jones G."/>
            <person name="Ransome R.D."/>
            <person name="Dechmann D.K.N."/>
            <person name="Locatelli A.G."/>
            <person name="Puechmaille S.J."/>
            <person name="Fedrigo O."/>
            <person name="Jarvis E.D."/>
            <person name="Hiller M."/>
            <person name="Vernes S.C."/>
            <person name="Myers E.W."/>
            <person name="Teeling E.C."/>
        </authorList>
    </citation>
    <scope>NUCLEOTIDE SEQUENCE [LARGE SCALE GENOMIC DNA]</scope>
    <source>
        <strain evidence="3">MRouAeg1</strain>
        <tissue evidence="3">Muscle</tissue>
    </source>
</reference>
<evidence type="ECO:0000313" key="3">
    <source>
        <dbReference type="EMBL" id="KAF6410222.1"/>
    </source>
</evidence>
<dbReference type="InterPro" id="IPR027640">
    <property type="entry name" value="Kinesin-like_fam"/>
</dbReference>